<evidence type="ECO:0000313" key="2">
    <source>
        <dbReference type="Proteomes" id="UP001353858"/>
    </source>
</evidence>
<name>A0AAN7P3A1_9COLE</name>
<proteinExistence type="predicted"/>
<accession>A0AAN7P3A1</accession>
<dbReference type="EMBL" id="JARPUR010000003">
    <property type="protein sequence ID" value="KAK4879580.1"/>
    <property type="molecule type" value="Genomic_DNA"/>
</dbReference>
<dbReference type="Proteomes" id="UP001353858">
    <property type="component" value="Unassembled WGS sequence"/>
</dbReference>
<protein>
    <submittedName>
        <fullName evidence="1">Uncharacterized protein</fullName>
    </submittedName>
</protein>
<keyword evidence="2" id="KW-1185">Reference proteome</keyword>
<dbReference type="AlphaFoldDB" id="A0AAN7P3A1"/>
<evidence type="ECO:0000313" key="1">
    <source>
        <dbReference type="EMBL" id="KAK4879580.1"/>
    </source>
</evidence>
<gene>
    <name evidence="1" type="ORF">RN001_007726</name>
</gene>
<comment type="caution">
    <text evidence="1">The sequence shown here is derived from an EMBL/GenBank/DDBJ whole genome shotgun (WGS) entry which is preliminary data.</text>
</comment>
<sequence>MRGLRRREVKEIADIKDSDCWNLLVMKKGRKIKKLIKTEMEARIEVETAYKIRKQEPKIVIVKLKNFKQKMEGIKNNYKLGDNIYIDSDLTYKEQKTQAIIRKIAKEENNKPNSTKVSYKKLEINGVKYIWNEEKSKLTKN</sequence>
<organism evidence="1 2">
    <name type="scientific">Aquatica leii</name>
    <dbReference type="NCBI Taxonomy" id="1421715"/>
    <lineage>
        <taxon>Eukaryota</taxon>
        <taxon>Metazoa</taxon>
        <taxon>Ecdysozoa</taxon>
        <taxon>Arthropoda</taxon>
        <taxon>Hexapoda</taxon>
        <taxon>Insecta</taxon>
        <taxon>Pterygota</taxon>
        <taxon>Neoptera</taxon>
        <taxon>Endopterygota</taxon>
        <taxon>Coleoptera</taxon>
        <taxon>Polyphaga</taxon>
        <taxon>Elateriformia</taxon>
        <taxon>Elateroidea</taxon>
        <taxon>Lampyridae</taxon>
        <taxon>Luciolinae</taxon>
        <taxon>Aquatica</taxon>
    </lineage>
</organism>
<reference evidence="2" key="1">
    <citation type="submission" date="2023-01" db="EMBL/GenBank/DDBJ databases">
        <title>Key to firefly adult light organ development and bioluminescence: homeobox transcription factors regulate luciferase expression and transportation to peroxisome.</title>
        <authorList>
            <person name="Fu X."/>
        </authorList>
    </citation>
    <scope>NUCLEOTIDE SEQUENCE [LARGE SCALE GENOMIC DNA]</scope>
</reference>